<protein>
    <submittedName>
        <fullName evidence="2">Uncharacterized protein</fullName>
    </submittedName>
</protein>
<reference evidence="2" key="1">
    <citation type="submission" date="2019-03" db="EMBL/GenBank/DDBJ databases">
        <title>Long read genome sequence of the mycoparasitic Pythium oligandrum ATCC 38472 isolated from sugarbeet rhizosphere.</title>
        <authorList>
            <person name="Gaulin E."/>
        </authorList>
    </citation>
    <scope>NUCLEOTIDE SEQUENCE</scope>
    <source>
        <strain evidence="2">ATCC 38472_TT</strain>
    </source>
</reference>
<sequence>MNWLELDLDDDPALLDAALHMLDTLDDAKDCVSPSRPSEGETTTSDASGSTDESEELRSTVSPEPKAPKVNRSRDRRKEELLTLRAQAKQLEETLVTLKRRRVEQESTIVPSGGRHTVWKHLAGRQQHQRRETERENTRLREMLNTQLQVSKELMRLIHKGSRQDPNARKPRIPHLSTRDVELTDVQRLARLDELYRLTNGQILCVPVDPSGATVRDIKVHHENAHTTFVNFVMAWSVPFATARVLDAVWQMYAECPSDSTPARLTNEAAGVFRLHSGFRTRKMIPGEIIGRTAAKRFLRTANGDSLILSSMAAKCVPLDSFSANLTPPTPTTMEGKATYYEDSWIRVSEARSHEHVWSEEPLTQIQINRQMRFHVVLDDEDGQEHMMRVLTEIVLAYVEEEITWKQQMIENGLISGFQPITC</sequence>
<evidence type="ECO:0000313" key="2">
    <source>
        <dbReference type="EMBL" id="TMW59846.1"/>
    </source>
</evidence>
<dbReference type="AlphaFoldDB" id="A0A8K1CBD3"/>
<dbReference type="Proteomes" id="UP000794436">
    <property type="component" value="Unassembled WGS sequence"/>
</dbReference>
<gene>
    <name evidence="2" type="ORF">Poli38472_004915</name>
</gene>
<keyword evidence="3" id="KW-1185">Reference proteome</keyword>
<evidence type="ECO:0000256" key="1">
    <source>
        <dbReference type="SAM" id="MobiDB-lite"/>
    </source>
</evidence>
<evidence type="ECO:0000313" key="3">
    <source>
        <dbReference type="Proteomes" id="UP000794436"/>
    </source>
</evidence>
<organism evidence="2 3">
    <name type="scientific">Pythium oligandrum</name>
    <name type="common">Mycoparasitic fungus</name>
    <dbReference type="NCBI Taxonomy" id="41045"/>
    <lineage>
        <taxon>Eukaryota</taxon>
        <taxon>Sar</taxon>
        <taxon>Stramenopiles</taxon>
        <taxon>Oomycota</taxon>
        <taxon>Peronosporomycetes</taxon>
        <taxon>Pythiales</taxon>
        <taxon>Pythiaceae</taxon>
        <taxon>Pythium</taxon>
    </lineage>
</organism>
<comment type="caution">
    <text evidence="2">The sequence shown here is derived from an EMBL/GenBank/DDBJ whole genome shotgun (WGS) entry which is preliminary data.</text>
</comment>
<dbReference type="EMBL" id="SPLM01000109">
    <property type="protein sequence ID" value="TMW59846.1"/>
    <property type="molecule type" value="Genomic_DNA"/>
</dbReference>
<proteinExistence type="predicted"/>
<accession>A0A8K1CBD3</accession>
<feature type="compositionally biased region" description="Polar residues" evidence="1">
    <location>
        <begin position="40"/>
        <end position="51"/>
    </location>
</feature>
<name>A0A8K1CBD3_PYTOL</name>
<feature type="region of interest" description="Disordered" evidence="1">
    <location>
        <begin position="28"/>
        <end position="78"/>
    </location>
</feature>